<dbReference type="InterPro" id="IPR005114">
    <property type="entry name" value="Helicase_assoc"/>
</dbReference>
<sequence length="185" mass="21938">MKNVQGIVAVSSDDEDVTKEDRTVTCVNIRDYHKDKWNERYNELKIVFKETGRSSVHHNDASKKGLARWIKRQRYQYKLLHGRKPSTMTEERIEALHLLNFVWDSHGTAWDDRIQELKLFKDTNQHCNVPYNYLANKTLASWIKYQRRQYRLMERGGKSNISSERICQLKSLGFQFSPRETLSTV</sequence>
<evidence type="ECO:0000313" key="3">
    <source>
        <dbReference type="Proteomes" id="UP000095751"/>
    </source>
</evidence>
<dbReference type="Gene3D" id="6.10.140.530">
    <property type="match status" value="2"/>
</dbReference>
<dbReference type="KEGG" id="fcy:FRACYDRAFT_184473"/>
<reference evidence="2 3" key="1">
    <citation type="submission" date="2016-09" db="EMBL/GenBank/DDBJ databases">
        <title>Extensive genetic diversity and differential bi-allelic expression allows diatom success in the polar Southern Ocean.</title>
        <authorList>
            <consortium name="DOE Joint Genome Institute"/>
            <person name="Mock T."/>
            <person name="Otillar R.P."/>
            <person name="Strauss J."/>
            <person name="Dupont C."/>
            <person name="Frickenhaus S."/>
            <person name="Maumus F."/>
            <person name="Mcmullan M."/>
            <person name="Sanges R."/>
            <person name="Schmutz J."/>
            <person name="Toseland A."/>
            <person name="Valas R."/>
            <person name="Veluchamy A."/>
            <person name="Ward B.J."/>
            <person name="Allen A."/>
            <person name="Barry K."/>
            <person name="Falciatore A."/>
            <person name="Ferrante M."/>
            <person name="Fortunato A.E."/>
            <person name="Gloeckner G."/>
            <person name="Gruber A."/>
            <person name="Hipkin R."/>
            <person name="Janech M."/>
            <person name="Kroth P."/>
            <person name="Leese F."/>
            <person name="Lindquist E."/>
            <person name="Lyon B.R."/>
            <person name="Martin J."/>
            <person name="Mayer C."/>
            <person name="Parker M."/>
            <person name="Quesneville H."/>
            <person name="Raymond J."/>
            <person name="Uhlig C."/>
            <person name="Valentin K.U."/>
            <person name="Worden A.Z."/>
            <person name="Armbrust E.V."/>
            <person name="Bowler C."/>
            <person name="Green B."/>
            <person name="Moulton V."/>
            <person name="Van Oosterhout C."/>
            <person name="Grigoriev I."/>
        </authorList>
    </citation>
    <scope>NUCLEOTIDE SEQUENCE [LARGE SCALE GENOMIC DNA]</scope>
    <source>
        <strain evidence="2 3">CCMP1102</strain>
    </source>
</reference>
<dbReference type="Proteomes" id="UP000095751">
    <property type="component" value="Unassembled WGS sequence"/>
</dbReference>
<feature type="domain" description="Helicase-associated" evidence="1">
    <location>
        <begin position="34"/>
        <end position="101"/>
    </location>
</feature>
<dbReference type="InParanoid" id="A0A1E7FH16"/>
<accession>A0A1E7FH16</accession>
<gene>
    <name evidence="2" type="ORF">FRACYDRAFT_184473</name>
</gene>
<dbReference type="PANTHER" id="PTHR33418:SF1">
    <property type="entry name" value="HELICASE-ASSOCIATED DOMAIN-CONTAINING PROTEIN"/>
    <property type="match status" value="1"/>
</dbReference>
<evidence type="ECO:0000259" key="1">
    <source>
        <dbReference type="Pfam" id="PF03457"/>
    </source>
</evidence>
<keyword evidence="3" id="KW-1185">Reference proteome</keyword>
<dbReference type="PANTHER" id="PTHR33418">
    <property type="entry name" value="HELICASE-ASSOCIATED"/>
    <property type="match status" value="1"/>
</dbReference>
<name>A0A1E7FH16_9STRA</name>
<dbReference type="OrthoDB" id="498381at2759"/>
<evidence type="ECO:0000313" key="2">
    <source>
        <dbReference type="EMBL" id="OEU17325.1"/>
    </source>
</evidence>
<organism evidence="2 3">
    <name type="scientific">Fragilariopsis cylindrus CCMP1102</name>
    <dbReference type="NCBI Taxonomy" id="635003"/>
    <lineage>
        <taxon>Eukaryota</taxon>
        <taxon>Sar</taxon>
        <taxon>Stramenopiles</taxon>
        <taxon>Ochrophyta</taxon>
        <taxon>Bacillariophyta</taxon>
        <taxon>Bacillariophyceae</taxon>
        <taxon>Bacillariophycidae</taxon>
        <taxon>Bacillariales</taxon>
        <taxon>Bacillariaceae</taxon>
        <taxon>Fragilariopsis</taxon>
    </lineage>
</organism>
<protein>
    <recommendedName>
        <fullName evidence="1">Helicase-associated domain-containing protein</fullName>
    </recommendedName>
</protein>
<dbReference type="EMBL" id="KV784357">
    <property type="protein sequence ID" value="OEU17325.1"/>
    <property type="molecule type" value="Genomic_DNA"/>
</dbReference>
<dbReference type="AlphaFoldDB" id="A0A1E7FH16"/>
<proteinExistence type="predicted"/>
<feature type="domain" description="Helicase-associated" evidence="1">
    <location>
        <begin position="108"/>
        <end position="174"/>
    </location>
</feature>
<dbReference type="Pfam" id="PF03457">
    <property type="entry name" value="HA"/>
    <property type="match status" value="2"/>
</dbReference>